<feature type="domain" description="HTH tetR-type" evidence="5">
    <location>
        <begin position="34"/>
        <end position="94"/>
    </location>
</feature>
<evidence type="ECO:0000256" key="3">
    <source>
        <dbReference type="ARBA" id="ARBA00023163"/>
    </source>
</evidence>
<dbReference type="PANTHER" id="PTHR30055">
    <property type="entry name" value="HTH-TYPE TRANSCRIPTIONAL REGULATOR RUTR"/>
    <property type="match status" value="1"/>
</dbReference>
<dbReference type="STRING" id="1470434.AZF00_01250"/>
<dbReference type="GO" id="GO:0000976">
    <property type="term" value="F:transcription cis-regulatory region binding"/>
    <property type="evidence" value="ECO:0007669"/>
    <property type="project" value="TreeGrafter"/>
</dbReference>
<dbReference type="InterPro" id="IPR001647">
    <property type="entry name" value="HTH_TetR"/>
</dbReference>
<evidence type="ECO:0000259" key="5">
    <source>
        <dbReference type="PROSITE" id="PS50977"/>
    </source>
</evidence>
<keyword evidence="1" id="KW-0805">Transcription regulation</keyword>
<evidence type="ECO:0000256" key="4">
    <source>
        <dbReference type="PROSITE-ProRule" id="PRU00335"/>
    </source>
</evidence>
<reference evidence="6 7" key="1">
    <citation type="submission" date="2015-12" db="EMBL/GenBank/DDBJ databases">
        <authorList>
            <person name="Shamseldin A."/>
            <person name="Moawad H."/>
            <person name="Abd El-Rahim W.M."/>
            <person name="Sadowsky M.J."/>
        </authorList>
    </citation>
    <scope>NUCLEOTIDE SEQUENCE [LARGE SCALE GENOMIC DNA]</scope>
    <source>
        <strain evidence="6 7">SM2</strain>
    </source>
</reference>
<keyword evidence="3" id="KW-0804">Transcription</keyword>
<sequence>MKYSSYSVYYPCHSHFHRPTPDNKGYQLRKVDHDIRRAEVAGAAAKLIANKGLEALTTRALAKELSCSIGVLSHYFSSKEEIVIAAFRWADQRIDLRMQEAIAYESPNIDSFVPVIKAGLPLDEESDLEWRVRLNLHTFALTHKDSLEAERDKNNQFRELMAVMIANMQTSGHVRNDISASDITSIAFDLVNGMAKNLLMCPFEEREAKAEYLFRLIAVLKGPSA</sequence>
<proteinExistence type="predicted"/>
<dbReference type="RefSeq" id="WP_062382620.1">
    <property type="nucleotide sequence ID" value="NZ_CP014544.1"/>
</dbReference>
<organism evidence="6 7">
    <name type="scientific">Zhongshania aliphaticivorans</name>
    <dbReference type="NCBI Taxonomy" id="1470434"/>
    <lineage>
        <taxon>Bacteria</taxon>
        <taxon>Pseudomonadati</taxon>
        <taxon>Pseudomonadota</taxon>
        <taxon>Gammaproteobacteria</taxon>
        <taxon>Cellvibrionales</taxon>
        <taxon>Spongiibacteraceae</taxon>
        <taxon>Zhongshania</taxon>
    </lineage>
</organism>
<evidence type="ECO:0000256" key="2">
    <source>
        <dbReference type="ARBA" id="ARBA00023125"/>
    </source>
</evidence>
<protein>
    <recommendedName>
        <fullName evidence="5">HTH tetR-type domain-containing protein</fullName>
    </recommendedName>
</protein>
<dbReference type="KEGG" id="zal:AZF00_01250"/>
<dbReference type="EMBL" id="CP014544">
    <property type="protein sequence ID" value="AMO67010.1"/>
    <property type="molecule type" value="Genomic_DNA"/>
</dbReference>
<accession>A0A127M1B1</accession>
<dbReference type="PANTHER" id="PTHR30055:SF234">
    <property type="entry name" value="HTH-TYPE TRANSCRIPTIONAL REGULATOR BETI"/>
    <property type="match status" value="1"/>
</dbReference>
<evidence type="ECO:0000256" key="1">
    <source>
        <dbReference type="ARBA" id="ARBA00023015"/>
    </source>
</evidence>
<evidence type="ECO:0000313" key="7">
    <source>
        <dbReference type="Proteomes" id="UP000074119"/>
    </source>
</evidence>
<dbReference type="SUPFAM" id="SSF48498">
    <property type="entry name" value="Tetracyclin repressor-like, C-terminal domain"/>
    <property type="match status" value="1"/>
</dbReference>
<dbReference type="Gene3D" id="1.10.357.10">
    <property type="entry name" value="Tetracycline Repressor, domain 2"/>
    <property type="match status" value="1"/>
</dbReference>
<dbReference type="Proteomes" id="UP000074119">
    <property type="component" value="Chromosome"/>
</dbReference>
<feature type="DNA-binding region" description="H-T-H motif" evidence="4">
    <location>
        <begin position="57"/>
        <end position="76"/>
    </location>
</feature>
<dbReference type="InterPro" id="IPR036271">
    <property type="entry name" value="Tet_transcr_reg_TetR-rel_C_sf"/>
</dbReference>
<dbReference type="SUPFAM" id="SSF46689">
    <property type="entry name" value="Homeodomain-like"/>
    <property type="match status" value="1"/>
</dbReference>
<gene>
    <name evidence="6" type="ORF">AZF00_01250</name>
</gene>
<dbReference type="GO" id="GO:0003700">
    <property type="term" value="F:DNA-binding transcription factor activity"/>
    <property type="evidence" value="ECO:0007669"/>
    <property type="project" value="TreeGrafter"/>
</dbReference>
<evidence type="ECO:0000313" key="6">
    <source>
        <dbReference type="EMBL" id="AMO67010.1"/>
    </source>
</evidence>
<dbReference type="AlphaFoldDB" id="A0A127M1B1"/>
<keyword evidence="2 4" id="KW-0238">DNA-binding</keyword>
<dbReference type="InterPro" id="IPR009057">
    <property type="entry name" value="Homeodomain-like_sf"/>
</dbReference>
<name>A0A127M1B1_9GAMM</name>
<dbReference type="InterPro" id="IPR050109">
    <property type="entry name" value="HTH-type_TetR-like_transc_reg"/>
</dbReference>
<dbReference type="PROSITE" id="PS50977">
    <property type="entry name" value="HTH_TETR_2"/>
    <property type="match status" value="1"/>
</dbReference>
<dbReference type="Pfam" id="PF00440">
    <property type="entry name" value="TetR_N"/>
    <property type="match status" value="1"/>
</dbReference>